<sequence>MLNLSYTIRLVSDAETSSGLGSDLIDGLVARNVDGNPVIPASHIKGLMRQVVKDLPGFVSDDKKKKILDAFGVPGALRENGALFSVTDACVDGEAATRLISRTAIDENGVAKDSSLRTNEAISAGSKFSGHVHLNVDSKFVDLLVRYSLLSVFEVGGSRNRGAGACVVSIADEKRTPGMVLRELLALNDFAVQESSSSECCTVGNDETVFVKLSFVADSSICVPELPIVGNNTIVSGFAIPASAVQGCILTKINSLNPAVATAAFESENFRTWPMLPIPNVPGFDGCYSVWASASHKISKLANANDTYNFCDEMIEPFQWEKCPKNAPIKSADGVLIACGTDKVTLWRSGDMARHLSAHGVVNGGASDDERAFYTIESLAEKRFVGFAAMPEKAFRLLENVLGNEKNPGTDPVVSIGKARTVRGTGKLFVEKVDSLPVELPRTSKDNKIVPAFIVQSPILVDSDITAESADEILKTMVERAGWGEVEKASASIRILFGWNRHKNGLQKAERVIAPGSVFSLRQIPDNLCEKFLKGIGGGKERGFGAVLPHPSIAKSRYIPNPEKKTVASANDAAKEGWLLWKTSQRSGNPLSASQISQLICRIAADKTADKVEVKAYFDKQLHRPDNIWDRWKFVMEDIETLLEKDSAYVKAALNVWHDLRVAEE</sequence>
<evidence type="ECO:0000313" key="4">
    <source>
        <dbReference type="Proteomes" id="UP000231134"/>
    </source>
</evidence>
<name>A0A2M9A352_9BACT</name>
<dbReference type="RefSeq" id="WP_100424234.1">
    <property type="nucleotide sequence ID" value="NZ_PGEX01000001.1"/>
</dbReference>
<keyword evidence="1" id="KW-0051">Antiviral defense</keyword>
<evidence type="ECO:0000259" key="2">
    <source>
        <dbReference type="Pfam" id="PF03787"/>
    </source>
</evidence>
<dbReference type="PANTHER" id="PTHR35579">
    <property type="entry name" value="CRISPR SYSTEM CMS ENDORIBONUCLEASE CSM3"/>
    <property type="match status" value="1"/>
</dbReference>
<dbReference type="GO" id="GO:0051607">
    <property type="term" value="P:defense response to virus"/>
    <property type="evidence" value="ECO:0007669"/>
    <property type="project" value="UniProtKB-KW"/>
</dbReference>
<dbReference type="EMBL" id="PGEX01000001">
    <property type="protein sequence ID" value="PJJ40109.1"/>
    <property type="molecule type" value="Genomic_DNA"/>
</dbReference>
<gene>
    <name evidence="3" type="ORF">BGX16_0015</name>
</gene>
<dbReference type="Pfam" id="PF03787">
    <property type="entry name" value="RAMPs"/>
    <property type="match status" value="1"/>
</dbReference>
<dbReference type="InterPro" id="IPR052216">
    <property type="entry name" value="CRISPR_Csm3_endoribonuclease"/>
</dbReference>
<proteinExistence type="predicted"/>
<evidence type="ECO:0000256" key="1">
    <source>
        <dbReference type="ARBA" id="ARBA00023118"/>
    </source>
</evidence>
<dbReference type="PANTHER" id="PTHR35579:SF3">
    <property type="entry name" value="CRISPR SYSTEM CMS ENDORIBONUCLEASE CSM3"/>
    <property type="match status" value="1"/>
</dbReference>
<evidence type="ECO:0000313" key="3">
    <source>
        <dbReference type="EMBL" id="PJJ40109.1"/>
    </source>
</evidence>
<dbReference type="AlphaFoldDB" id="A0A2M9A352"/>
<protein>
    <submittedName>
        <fullName evidence="3">CRISPR/Cas system CSM-associated protein Csm3 (Group 7 of RAMP superfamily)</fullName>
    </submittedName>
</protein>
<feature type="domain" description="CRISPR type III-associated protein" evidence="2">
    <location>
        <begin position="13"/>
        <end position="166"/>
    </location>
</feature>
<dbReference type="CDD" id="cd09726">
    <property type="entry name" value="RAMP_I_III"/>
    <property type="match status" value="1"/>
</dbReference>
<keyword evidence="4" id="KW-1185">Reference proteome</keyword>
<reference evidence="3 4" key="1">
    <citation type="submission" date="2017-11" db="EMBL/GenBank/DDBJ databases">
        <title>Animal gut microbial communities from fecal samples from Wisconsin, USA.</title>
        <authorList>
            <person name="Neumann A."/>
        </authorList>
    </citation>
    <scope>NUCLEOTIDE SEQUENCE [LARGE SCALE GENOMIC DNA]</scope>
    <source>
        <strain evidence="3 4">UWS3</strain>
    </source>
</reference>
<accession>A0A2M9A352</accession>
<organism evidence="3 4">
    <name type="scientific">Hallerella succinigenes</name>
    <dbReference type="NCBI Taxonomy" id="1896222"/>
    <lineage>
        <taxon>Bacteria</taxon>
        <taxon>Pseudomonadati</taxon>
        <taxon>Fibrobacterota</taxon>
        <taxon>Fibrobacteria</taxon>
        <taxon>Fibrobacterales</taxon>
        <taxon>Fibrobacteraceae</taxon>
        <taxon>Hallerella</taxon>
    </lineage>
</organism>
<dbReference type="Proteomes" id="UP000231134">
    <property type="component" value="Unassembled WGS sequence"/>
</dbReference>
<dbReference type="OrthoDB" id="163151at2"/>
<dbReference type="InterPro" id="IPR005537">
    <property type="entry name" value="RAMP_III_fam"/>
</dbReference>
<comment type="caution">
    <text evidence="3">The sequence shown here is derived from an EMBL/GenBank/DDBJ whole genome shotgun (WGS) entry which is preliminary data.</text>
</comment>